<evidence type="ECO:0000313" key="6">
    <source>
        <dbReference type="Proteomes" id="UP001642360"/>
    </source>
</evidence>
<dbReference type="PROSITE" id="PS00028">
    <property type="entry name" value="ZINC_FINGER_C2H2_1"/>
    <property type="match status" value="4"/>
</dbReference>
<keyword evidence="1" id="KW-0863">Zinc-finger</keyword>
<dbReference type="PANTHER" id="PTHR47591">
    <property type="entry name" value="ZINC FINGER PROTEIN ZAT2-RELATED"/>
    <property type="match status" value="1"/>
</dbReference>
<name>A0ABC8SL28_9AQUA</name>
<dbReference type="EMBL" id="CAUOFW020007835">
    <property type="protein sequence ID" value="CAK9180728.1"/>
    <property type="molecule type" value="Genomic_DNA"/>
</dbReference>
<dbReference type="SUPFAM" id="SSF57667">
    <property type="entry name" value="beta-beta-alpha zinc fingers"/>
    <property type="match status" value="2"/>
</dbReference>
<dbReference type="PANTHER" id="PTHR47591:SF1">
    <property type="entry name" value="ZINC FINGER PROTEIN ZAT2-RELATED"/>
    <property type="match status" value="1"/>
</dbReference>
<evidence type="ECO:0000256" key="1">
    <source>
        <dbReference type="PROSITE-ProRule" id="PRU00042"/>
    </source>
</evidence>
<feature type="compositionally biased region" description="Polar residues" evidence="2">
    <location>
        <begin position="507"/>
        <end position="523"/>
    </location>
</feature>
<evidence type="ECO:0000313" key="4">
    <source>
        <dbReference type="EMBL" id="CAK9157820.1"/>
    </source>
</evidence>
<dbReference type="GO" id="GO:0008270">
    <property type="term" value="F:zinc ion binding"/>
    <property type="evidence" value="ECO:0007669"/>
    <property type="project" value="UniProtKB-KW"/>
</dbReference>
<dbReference type="Pfam" id="PF13912">
    <property type="entry name" value="zf-C2H2_6"/>
    <property type="match status" value="4"/>
</dbReference>
<dbReference type="Proteomes" id="UP001642360">
    <property type="component" value="Unassembled WGS sequence"/>
</dbReference>
<gene>
    <name evidence="4" type="ORF">ILEXP_LOCUS26386</name>
    <name evidence="5" type="ORF">ILEXP_LOCUS50756</name>
</gene>
<feature type="region of interest" description="Disordered" evidence="2">
    <location>
        <begin position="1"/>
        <end position="28"/>
    </location>
</feature>
<comment type="caution">
    <text evidence="4">The sequence shown here is derived from an EMBL/GenBank/DDBJ whole genome shotgun (WGS) entry which is preliminary data.</text>
</comment>
<proteinExistence type="predicted"/>
<evidence type="ECO:0000259" key="3">
    <source>
        <dbReference type="PROSITE" id="PS50157"/>
    </source>
</evidence>
<keyword evidence="1" id="KW-0862">Zinc</keyword>
<dbReference type="EMBL" id="CAUOFW020003059">
    <property type="protein sequence ID" value="CAK9157820.1"/>
    <property type="molecule type" value="Genomic_DNA"/>
</dbReference>
<feature type="domain" description="C2H2-type" evidence="3">
    <location>
        <begin position="477"/>
        <end position="499"/>
    </location>
</feature>
<keyword evidence="6" id="KW-1185">Reference proteome</keyword>
<dbReference type="AlphaFoldDB" id="A0ABC8SL28"/>
<organism evidence="4 6">
    <name type="scientific">Ilex paraguariensis</name>
    <name type="common">yerba mate</name>
    <dbReference type="NCBI Taxonomy" id="185542"/>
    <lineage>
        <taxon>Eukaryota</taxon>
        <taxon>Viridiplantae</taxon>
        <taxon>Streptophyta</taxon>
        <taxon>Embryophyta</taxon>
        <taxon>Tracheophyta</taxon>
        <taxon>Spermatophyta</taxon>
        <taxon>Magnoliopsida</taxon>
        <taxon>eudicotyledons</taxon>
        <taxon>Gunneridae</taxon>
        <taxon>Pentapetalae</taxon>
        <taxon>asterids</taxon>
        <taxon>campanulids</taxon>
        <taxon>Aquifoliales</taxon>
        <taxon>Aquifoliaceae</taxon>
        <taxon>Ilex</taxon>
    </lineage>
</organism>
<accession>A0ABC8SL28</accession>
<sequence>MEDDRENQSLTIKKANHSSATPASGDGKLRVALKFSKVEGREDDQVGSSGKDQTRICPECHKGFSSGKALGGHMRIHGHENKDLSLKKLKPHQTTKFKIQSQHQVIDLMKKKSNNTSYACLGGNSKPTCVLCSKNFPSMKSLFGHMRCHPEREWRGIQPPPAVKNSSSSSVLDVETQKIDDQVDSAGINGTSVVDLTVSLRRWPVTAKRGRKSKALALTSTWALSSSEDEDEKCRDAANDLIMLAHGDSLESGLTHKQRVEDFEATNSNSAEIEDANRASEVEESPFENGGDYPMKKLRIEERGSKYVGNNSGLSMNMDKEGKGKAMLETVCVAEKPEDRPEGFDHKKCSYDDCKYHESSNGQTVTIKNKKRRKTMKLMDLEAIQDLSPFNLKADVSTIIMPGQYRCSTCEKCFPSHQALGGHRSSHNKFRIHIQNTIDESSSAAAEVENSIYPITLLDEIKENEGASSTMMVESTHQCQICNKTFPTGQALGGHKRCHWTGPAEAPSSQVTSPGEESQTGRKVQTFDLNELPLMEDEGGFESEHATGYGYFSSSYNSVAIVS</sequence>
<feature type="domain" description="C2H2-type" evidence="3">
    <location>
        <begin position="405"/>
        <end position="432"/>
    </location>
</feature>
<reference evidence="4 6" key="1">
    <citation type="submission" date="2024-02" db="EMBL/GenBank/DDBJ databases">
        <authorList>
            <person name="Vignale AGUSTIN F."/>
            <person name="Sosa J E."/>
            <person name="Modenutti C."/>
        </authorList>
    </citation>
    <scope>NUCLEOTIDE SEQUENCE [LARGE SCALE GENOMIC DNA]</scope>
</reference>
<feature type="region of interest" description="Disordered" evidence="2">
    <location>
        <begin position="264"/>
        <end position="296"/>
    </location>
</feature>
<protein>
    <recommendedName>
        <fullName evidence="3">C2H2-type domain-containing protein</fullName>
    </recommendedName>
</protein>
<evidence type="ECO:0000313" key="5">
    <source>
        <dbReference type="EMBL" id="CAK9180728.1"/>
    </source>
</evidence>
<dbReference type="InterPro" id="IPR013087">
    <property type="entry name" value="Znf_C2H2_type"/>
</dbReference>
<dbReference type="Gene3D" id="3.30.160.60">
    <property type="entry name" value="Classic Zinc Finger"/>
    <property type="match status" value="2"/>
</dbReference>
<feature type="domain" description="C2H2-type" evidence="3">
    <location>
        <begin position="55"/>
        <end position="82"/>
    </location>
</feature>
<dbReference type="PROSITE" id="PS50157">
    <property type="entry name" value="ZINC_FINGER_C2H2_2"/>
    <property type="match status" value="4"/>
</dbReference>
<dbReference type="SMART" id="SM00355">
    <property type="entry name" value="ZnF_C2H2"/>
    <property type="match status" value="4"/>
</dbReference>
<evidence type="ECO:0000256" key="2">
    <source>
        <dbReference type="SAM" id="MobiDB-lite"/>
    </source>
</evidence>
<feature type="domain" description="C2H2-type" evidence="3">
    <location>
        <begin position="127"/>
        <end position="154"/>
    </location>
</feature>
<keyword evidence="1" id="KW-0479">Metal-binding</keyword>
<feature type="region of interest" description="Disordered" evidence="2">
    <location>
        <begin position="500"/>
        <end position="524"/>
    </location>
</feature>
<dbReference type="InterPro" id="IPR036236">
    <property type="entry name" value="Znf_C2H2_sf"/>
</dbReference>